<dbReference type="SUPFAM" id="SSF158446">
    <property type="entry name" value="IVS-encoded protein-like"/>
    <property type="match status" value="1"/>
</dbReference>
<dbReference type="PANTHER" id="PTHR38471:SF2">
    <property type="entry name" value="FOUR HELIX BUNDLE PROTEIN"/>
    <property type="match status" value="1"/>
</dbReference>
<evidence type="ECO:0000256" key="1">
    <source>
        <dbReference type="SAM" id="Coils"/>
    </source>
</evidence>
<gene>
    <name evidence="2" type="ORF">J4050_03415</name>
</gene>
<dbReference type="Gene3D" id="1.20.1440.60">
    <property type="entry name" value="23S rRNA-intervening sequence"/>
    <property type="match status" value="1"/>
</dbReference>
<dbReference type="InterPro" id="IPR012657">
    <property type="entry name" value="23S_rRNA-intervening_sequence"/>
</dbReference>
<evidence type="ECO:0000313" key="2">
    <source>
        <dbReference type="EMBL" id="MBO3115777.1"/>
    </source>
</evidence>
<proteinExistence type="predicted"/>
<dbReference type="EMBL" id="JAGEVF010000002">
    <property type="protein sequence ID" value="MBO3115777.1"/>
    <property type="molecule type" value="Genomic_DNA"/>
</dbReference>
<reference evidence="2 3" key="1">
    <citation type="submission" date="2021-03" db="EMBL/GenBank/DDBJ databases">
        <title>Winogradskyella sp. nov., isolated from costal sediment.</title>
        <authorList>
            <person name="Gao C."/>
        </authorList>
    </citation>
    <scope>NUCLEOTIDE SEQUENCE [LARGE SCALE GENOMIC DNA]</scope>
    <source>
        <strain evidence="2 3">DF17</strain>
    </source>
</reference>
<organism evidence="2 3">
    <name type="scientific">Winogradskyella pelagia</name>
    <dbReference type="NCBI Taxonomy" id="2819984"/>
    <lineage>
        <taxon>Bacteria</taxon>
        <taxon>Pseudomonadati</taxon>
        <taxon>Bacteroidota</taxon>
        <taxon>Flavobacteriia</taxon>
        <taxon>Flavobacteriales</taxon>
        <taxon>Flavobacteriaceae</taxon>
        <taxon>Winogradskyella</taxon>
    </lineage>
</organism>
<sequence>MRNFRVWDIYKDGMVLVKDIYVITKEFPKEEVYGLSSQIRRAAVSIVNNIAEGASRKSSKDFHRYLEMSLGSAFEVETLLKIIQDLNYCELERIEELLIKIDSLEKRINAFIQKIRKEDLN</sequence>
<comment type="caution">
    <text evidence="2">The sequence shown here is derived from an EMBL/GenBank/DDBJ whole genome shotgun (WGS) entry which is preliminary data.</text>
</comment>
<keyword evidence="1" id="KW-0175">Coiled coil</keyword>
<dbReference type="InterPro" id="IPR036583">
    <property type="entry name" value="23S_rRNA_IVS_sf"/>
</dbReference>
<name>A0ABS3SZ70_9FLAO</name>
<accession>A0ABS3SZ70</accession>
<dbReference type="PANTHER" id="PTHR38471">
    <property type="entry name" value="FOUR HELIX BUNDLE PROTEIN"/>
    <property type="match status" value="1"/>
</dbReference>
<dbReference type="RefSeq" id="WP_208152550.1">
    <property type="nucleotide sequence ID" value="NZ_JAGEVF010000002.1"/>
</dbReference>
<dbReference type="NCBIfam" id="TIGR02436">
    <property type="entry name" value="four helix bundle protein"/>
    <property type="match status" value="1"/>
</dbReference>
<evidence type="ECO:0000313" key="3">
    <source>
        <dbReference type="Proteomes" id="UP000676776"/>
    </source>
</evidence>
<dbReference type="Proteomes" id="UP000676776">
    <property type="component" value="Unassembled WGS sequence"/>
</dbReference>
<protein>
    <submittedName>
        <fullName evidence="2">Four helix bundle protein</fullName>
    </submittedName>
</protein>
<dbReference type="Pfam" id="PF05635">
    <property type="entry name" value="23S_rRNA_IVP"/>
    <property type="match status" value="1"/>
</dbReference>
<feature type="coiled-coil region" evidence="1">
    <location>
        <begin position="94"/>
        <end position="121"/>
    </location>
</feature>
<keyword evidence="3" id="KW-1185">Reference proteome</keyword>
<dbReference type="CDD" id="cd16377">
    <property type="entry name" value="23S_rRNA_IVP_like"/>
    <property type="match status" value="1"/>
</dbReference>